<organism evidence="1 2">
    <name type="scientific">Actinoplanes cyaneus</name>
    <dbReference type="NCBI Taxonomy" id="52696"/>
    <lineage>
        <taxon>Bacteria</taxon>
        <taxon>Bacillati</taxon>
        <taxon>Actinomycetota</taxon>
        <taxon>Actinomycetes</taxon>
        <taxon>Micromonosporales</taxon>
        <taxon>Micromonosporaceae</taxon>
        <taxon>Actinoplanes</taxon>
    </lineage>
</organism>
<evidence type="ECO:0000313" key="1">
    <source>
        <dbReference type="EMBL" id="GID68991.1"/>
    </source>
</evidence>
<protein>
    <submittedName>
        <fullName evidence="1">Uncharacterized protein</fullName>
    </submittedName>
</protein>
<dbReference type="RefSeq" id="WP_203750295.1">
    <property type="nucleotide sequence ID" value="NZ_BAAAUC010000001.1"/>
</dbReference>
<keyword evidence="2" id="KW-1185">Reference proteome</keyword>
<proteinExistence type="predicted"/>
<evidence type="ECO:0000313" key="2">
    <source>
        <dbReference type="Proteomes" id="UP000619479"/>
    </source>
</evidence>
<name>A0A919MF95_9ACTN</name>
<comment type="caution">
    <text evidence="1">The sequence shown here is derived from an EMBL/GenBank/DDBJ whole genome shotgun (WGS) entry which is preliminary data.</text>
</comment>
<sequence>MPHPIDRDLVTHRDYDLVDFDERDQRDTQRIEHLREVVYDLPGRPGVRR</sequence>
<dbReference type="AlphaFoldDB" id="A0A919MF95"/>
<reference evidence="1" key="1">
    <citation type="submission" date="2021-01" db="EMBL/GenBank/DDBJ databases">
        <title>Whole genome shotgun sequence of Actinoplanes cyaneus NBRC 14990.</title>
        <authorList>
            <person name="Komaki H."/>
            <person name="Tamura T."/>
        </authorList>
    </citation>
    <scope>NUCLEOTIDE SEQUENCE</scope>
    <source>
        <strain evidence="1">NBRC 14990</strain>
    </source>
</reference>
<accession>A0A919MF95</accession>
<dbReference type="EMBL" id="BOMH01000056">
    <property type="protein sequence ID" value="GID68991.1"/>
    <property type="molecule type" value="Genomic_DNA"/>
</dbReference>
<gene>
    <name evidence="1" type="ORF">Acy02nite_68720</name>
</gene>
<dbReference type="Proteomes" id="UP000619479">
    <property type="component" value="Unassembled WGS sequence"/>
</dbReference>